<dbReference type="AlphaFoldDB" id="A0A1J8QYQ9"/>
<dbReference type="SUPFAM" id="SSF144232">
    <property type="entry name" value="HIT/MYND zinc finger-like"/>
    <property type="match status" value="1"/>
</dbReference>
<name>A0A1J8QYQ9_9AGAM</name>
<evidence type="ECO:0000256" key="3">
    <source>
        <dbReference type="ARBA" id="ARBA00022833"/>
    </source>
</evidence>
<evidence type="ECO:0000313" key="7">
    <source>
        <dbReference type="EMBL" id="OJA14610.1"/>
    </source>
</evidence>
<dbReference type="Gene3D" id="6.10.140.2220">
    <property type="match status" value="1"/>
</dbReference>
<feature type="domain" description="MYND-type" evidence="6">
    <location>
        <begin position="67"/>
        <end position="103"/>
    </location>
</feature>
<sequence length="610" mass="69026">MSRLLTSRDTSSLMSVAPDPSTSGEQIIPIDFDPSDRERLFDILRKGKPKFLPLEVLPCANMDAMKYKVCPKQGTKACSACKLVSYCSKECQRNHWRIHKHDCKNPLKSSDWKPGWVVENRRPASFFYGPGESILTHASEFCRGLSLWGNVPAIDLINLPKNENDASQDLSIALVASGDLRHVLQTINSLPDDYSGHLKVLINDKQLPVVARNLTTLLILGTVSNETLAADMALHFWYSAFMPVEYCTKIMTMVASLMLREDPQPLGPHSSMECSLPLATEQFFPQYGSFTHISMADARKEYDRVRNAPSRQDFRDRMYARLKPSHRLAFQEYRRSGIVLPFGAMNAHFNAPNTSLFSFDGKWLQTDYADPLEGWDIGPILEAGRAHGAQPEDIYGLTTEAIHLSSVIREGVLSPLGIPASIRFDRIEVSNILDINYVGIEDVLTHWGPLLKDSRTAALVGYFMNWGFFQPNGDAQSAGRIETKKILNTFIEKGRFPGIGPDGRISDPRDLQLGFYLMANDMNVAYENSQAFSQFLKRQKLEDLLRKTKLKLRKTHTIVPHRYKVPLDAPPNTMPDFADNENWYNYVRPSLVTQLQSFTWVERFVEFGHA</sequence>
<dbReference type="PROSITE" id="PS50865">
    <property type="entry name" value="ZF_MYND_2"/>
    <property type="match status" value="1"/>
</dbReference>
<dbReference type="InterPro" id="IPR027974">
    <property type="entry name" value="DUF4470"/>
</dbReference>
<comment type="caution">
    <text evidence="7">The sequence shown here is derived from an EMBL/GenBank/DDBJ whole genome shotgun (WGS) entry which is preliminary data.</text>
</comment>
<dbReference type="GO" id="GO:0008270">
    <property type="term" value="F:zinc ion binding"/>
    <property type="evidence" value="ECO:0007669"/>
    <property type="project" value="UniProtKB-KW"/>
</dbReference>
<keyword evidence="1" id="KW-0479">Metal-binding</keyword>
<keyword evidence="2 4" id="KW-0863">Zinc-finger</keyword>
<keyword evidence="8" id="KW-1185">Reference proteome</keyword>
<feature type="region of interest" description="Disordered" evidence="5">
    <location>
        <begin position="1"/>
        <end position="27"/>
    </location>
</feature>
<dbReference type="InterPro" id="IPR002893">
    <property type="entry name" value="Znf_MYND"/>
</dbReference>
<organism evidence="7 8">
    <name type="scientific">Rhizopogon vesiculosus</name>
    <dbReference type="NCBI Taxonomy" id="180088"/>
    <lineage>
        <taxon>Eukaryota</taxon>
        <taxon>Fungi</taxon>
        <taxon>Dikarya</taxon>
        <taxon>Basidiomycota</taxon>
        <taxon>Agaricomycotina</taxon>
        <taxon>Agaricomycetes</taxon>
        <taxon>Agaricomycetidae</taxon>
        <taxon>Boletales</taxon>
        <taxon>Suillineae</taxon>
        <taxon>Rhizopogonaceae</taxon>
        <taxon>Rhizopogon</taxon>
    </lineage>
</organism>
<evidence type="ECO:0000256" key="1">
    <source>
        <dbReference type="ARBA" id="ARBA00022723"/>
    </source>
</evidence>
<keyword evidence="3" id="KW-0862">Zinc</keyword>
<accession>A0A1J8QYQ9</accession>
<dbReference type="Pfam" id="PF14737">
    <property type="entry name" value="DUF4470"/>
    <property type="match status" value="1"/>
</dbReference>
<dbReference type="OrthoDB" id="5282002at2759"/>
<dbReference type="Proteomes" id="UP000183567">
    <property type="component" value="Unassembled WGS sequence"/>
</dbReference>
<dbReference type="EMBL" id="LVVM01003560">
    <property type="protein sequence ID" value="OJA14610.1"/>
    <property type="molecule type" value="Genomic_DNA"/>
</dbReference>
<dbReference type="Pfam" id="PF01753">
    <property type="entry name" value="zf-MYND"/>
    <property type="match status" value="1"/>
</dbReference>
<reference evidence="7 8" key="1">
    <citation type="submission" date="2016-03" db="EMBL/GenBank/DDBJ databases">
        <title>Comparative genomics of the ectomycorrhizal sister species Rhizopogon vinicolor and Rhizopogon vesiculosus (Basidiomycota: Boletales) reveals a divergence of the mating type B locus.</title>
        <authorList>
            <person name="Mujic A.B."/>
            <person name="Kuo A."/>
            <person name="Tritt A."/>
            <person name="Lipzen A."/>
            <person name="Chen C."/>
            <person name="Johnson J."/>
            <person name="Sharma A."/>
            <person name="Barry K."/>
            <person name="Grigoriev I.V."/>
            <person name="Spatafora J.W."/>
        </authorList>
    </citation>
    <scope>NUCLEOTIDE SEQUENCE [LARGE SCALE GENOMIC DNA]</scope>
    <source>
        <strain evidence="7 8">AM-OR11-056</strain>
    </source>
</reference>
<gene>
    <name evidence="7" type="ORF">AZE42_07966</name>
</gene>
<proteinExistence type="predicted"/>
<protein>
    <recommendedName>
        <fullName evidence="6">MYND-type domain-containing protein</fullName>
    </recommendedName>
</protein>
<evidence type="ECO:0000256" key="5">
    <source>
        <dbReference type="SAM" id="MobiDB-lite"/>
    </source>
</evidence>
<evidence type="ECO:0000256" key="2">
    <source>
        <dbReference type="ARBA" id="ARBA00022771"/>
    </source>
</evidence>
<evidence type="ECO:0000256" key="4">
    <source>
        <dbReference type="PROSITE-ProRule" id="PRU00134"/>
    </source>
</evidence>
<evidence type="ECO:0000259" key="6">
    <source>
        <dbReference type="PROSITE" id="PS50865"/>
    </source>
</evidence>
<feature type="compositionally biased region" description="Low complexity" evidence="5">
    <location>
        <begin position="1"/>
        <end position="15"/>
    </location>
</feature>
<evidence type="ECO:0000313" key="8">
    <source>
        <dbReference type="Proteomes" id="UP000183567"/>
    </source>
</evidence>